<dbReference type="PANTHER" id="PTHR20371">
    <property type="entry name" value="ENOLASE-PHOSPHATASE E1"/>
    <property type="match status" value="1"/>
</dbReference>
<dbReference type="Gramene" id="AET5Gv20257900.12">
    <property type="protein sequence ID" value="AET5Gv20257900.12"/>
    <property type="gene ID" value="AET5Gv20257900"/>
</dbReference>
<dbReference type="Proteomes" id="UP000015105">
    <property type="component" value="Chromosome 5D"/>
</dbReference>
<dbReference type="InterPro" id="IPR036412">
    <property type="entry name" value="HAD-like_sf"/>
</dbReference>
<dbReference type="PANTHER" id="PTHR20371:SF1">
    <property type="entry name" value="ENOLASE-PHOSPHATASE E1"/>
    <property type="match status" value="1"/>
</dbReference>
<keyword evidence="2" id="KW-1185">Reference proteome</keyword>
<sequence>MDIHLMVICGNFCVVFSTPQPGNKREARSYFEISQSLGVDNPSQILFITDVLQEAVAAKSAGFRGNNLHSPGERTASCESWFPHYQFLQ</sequence>
<dbReference type="GO" id="GO:0043874">
    <property type="term" value="F:acireductone synthase activity"/>
    <property type="evidence" value="ECO:0007669"/>
    <property type="project" value="TreeGrafter"/>
</dbReference>
<evidence type="ECO:0008006" key="3">
    <source>
        <dbReference type="Google" id="ProtNLM"/>
    </source>
</evidence>
<accession>A0A453K1I6</accession>
<reference evidence="2" key="1">
    <citation type="journal article" date="2014" name="Science">
        <title>Ancient hybridizations among the ancestral genomes of bread wheat.</title>
        <authorList>
            <consortium name="International Wheat Genome Sequencing Consortium,"/>
            <person name="Marcussen T."/>
            <person name="Sandve S.R."/>
            <person name="Heier L."/>
            <person name="Spannagl M."/>
            <person name="Pfeifer M."/>
            <person name="Jakobsen K.S."/>
            <person name="Wulff B.B."/>
            <person name="Steuernagel B."/>
            <person name="Mayer K.F."/>
            <person name="Olsen O.A."/>
        </authorList>
    </citation>
    <scope>NUCLEOTIDE SEQUENCE [LARGE SCALE GENOMIC DNA]</scope>
    <source>
        <strain evidence="2">cv. AL8/78</strain>
    </source>
</reference>
<dbReference type="SUPFAM" id="SSF56784">
    <property type="entry name" value="HAD-like"/>
    <property type="match status" value="1"/>
</dbReference>
<dbReference type="EnsemblPlants" id="AET5Gv20257900.12">
    <property type="protein sequence ID" value="AET5Gv20257900.12"/>
    <property type="gene ID" value="AET5Gv20257900"/>
</dbReference>
<evidence type="ECO:0000313" key="1">
    <source>
        <dbReference type="EnsemblPlants" id="AET5Gv20257900.12"/>
    </source>
</evidence>
<name>A0A453K1I6_AEGTS</name>
<reference evidence="1" key="4">
    <citation type="submission" date="2019-03" db="UniProtKB">
        <authorList>
            <consortium name="EnsemblPlants"/>
        </authorList>
    </citation>
    <scope>IDENTIFICATION</scope>
</reference>
<reference evidence="1" key="5">
    <citation type="journal article" date="2021" name="G3 (Bethesda)">
        <title>Aegilops tauschii genome assembly Aet v5.0 features greater sequence contiguity and improved annotation.</title>
        <authorList>
            <person name="Wang L."/>
            <person name="Zhu T."/>
            <person name="Rodriguez J.C."/>
            <person name="Deal K.R."/>
            <person name="Dubcovsky J."/>
            <person name="McGuire P.E."/>
            <person name="Lux T."/>
            <person name="Spannagl M."/>
            <person name="Mayer K.F.X."/>
            <person name="Baldrich P."/>
            <person name="Meyers B.C."/>
            <person name="Huo N."/>
            <person name="Gu Y.Q."/>
            <person name="Zhou H."/>
            <person name="Devos K.M."/>
            <person name="Bennetzen J.L."/>
            <person name="Unver T."/>
            <person name="Budak H."/>
            <person name="Gulick P.J."/>
            <person name="Galiba G."/>
            <person name="Kalapos B."/>
            <person name="Nelson D.R."/>
            <person name="Li P."/>
            <person name="You F.M."/>
            <person name="Luo M.C."/>
            <person name="Dvorak J."/>
        </authorList>
    </citation>
    <scope>NUCLEOTIDE SEQUENCE [LARGE SCALE GENOMIC DNA]</scope>
    <source>
        <strain evidence="1">cv. AL8/78</strain>
    </source>
</reference>
<dbReference type="Gene3D" id="3.40.50.1000">
    <property type="entry name" value="HAD superfamily/HAD-like"/>
    <property type="match status" value="1"/>
</dbReference>
<organism evidence="1 2">
    <name type="scientific">Aegilops tauschii subsp. strangulata</name>
    <name type="common">Goatgrass</name>
    <dbReference type="NCBI Taxonomy" id="200361"/>
    <lineage>
        <taxon>Eukaryota</taxon>
        <taxon>Viridiplantae</taxon>
        <taxon>Streptophyta</taxon>
        <taxon>Embryophyta</taxon>
        <taxon>Tracheophyta</taxon>
        <taxon>Spermatophyta</taxon>
        <taxon>Magnoliopsida</taxon>
        <taxon>Liliopsida</taxon>
        <taxon>Poales</taxon>
        <taxon>Poaceae</taxon>
        <taxon>BOP clade</taxon>
        <taxon>Pooideae</taxon>
        <taxon>Triticodae</taxon>
        <taxon>Triticeae</taxon>
        <taxon>Triticinae</taxon>
        <taxon>Aegilops</taxon>
    </lineage>
</organism>
<evidence type="ECO:0000313" key="2">
    <source>
        <dbReference type="Proteomes" id="UP000015105"/>
    </source>
</evidence>
<dbReference type="AlphaFoldDB" id="A0A453K1I6"/>
<proteinExistence type="predicted"/>
<protein>
    <recommendedName>
        <fullName evidence="3">Enolase-phosphatase E1</fullName>
    </recommendedName>
</protein>
<reference evidence="1" key="3">
    <citation type="journal article" date="2017" name="Nature">
        <title>Genome sequence of the progenitor of the wheat D genome Aegilops tauschii.</title>
        <authorList>
            <person name="Luo M.C."/>
            <person name="Gu Y.Q."/>
            <person name="Puiu D."/>
            <person name="Wang H."/>
            <person name="Twardziok S.O."/>
            <person name="Deal K.R."/>
            <person name="Huo N."/>
            <person name="Zhu T."/>
            <person name="Wang L."/>
            <person name="Wang Y."/>
            <person name="McGuire P.E."/>
            <person name="Liu S."/>
            <person name="Long H."/>
            <person name="Ramasamy R.K."/>
            <person name="Rodriguez J.C."/>
            <person name="Van S.L."/>
            <person name="Yuan L."/>
            <person name="Wang Z."/>
            <person name="Xia Z."/>
            <person name="Xiao L."/>
            <person name="Anderson O.D."/>
            <person name="Ouyang S."/>
            <person name="Liang Y."/>
            <person name="Zimin A.V."/>
            <person name="Pertea G."/>
            <person name="Qi P."/>
            <person name="Bennetzen J.L."/>
            <person name="Dai X."/>
            <person name="Dawson M.W."/>
            <person name="Muller H.G."/>
            <person name="Kugler K."/>
            <person name="Rivarola-Duarte L."/>
            <person name="Spannagl M."/>
            <person name="Mayer K.F.X."/>
            <person name="Lu F.H."/>
            <person name="Bevan M.W."/>
            <person name="Leroy P."/>
            <person name="Li P."/>
            <person name="You F.M."/>
            <person name="Sun Q."/>
            <person name="Liu Z."/>
            <person name="Lyons E."/>
            <person name="Wicker T."/>
            <person name="Salzberg S.L."/>
            <person name="Devos K.M."/>
            <person name="Dvorak J."/>
        </authorList>
    </citation>
    <scope>NUCLEOTIDE SEQUENCE [LARGE SCALE GENOMIC DNA]</scope>
    <source>
        <strain evidence="1">cv. AL8/78</strain>
    </source>
</reference>
<reference evidence="2" key="2">
    <citation type="journal article" date="2017" name="Nat. Plants">
        <title>The Aegilops tauschii genome reveals multiple impacts of transposons.</title>
        <authorList>
            <person name="Zhao G."/>
            <person name="Zou C."/>
            <person name="Li K."/>
            <person name="Wang K."/>
            <person name="Li T."/>
            <person name="Gao L."/>
            <person name="Zhang X."/>
            <person name="Wang H."/>
            <person name="Yang Z."/>
            <person name="Liu X."/>
            <person name="Jiang W."/>
            <person name="Mao L."/>
            <person name="Kong X."/>
            <person name="Jiao Y."/>
            <person name="Jia J."/>
        </authorList>
    </citation>
    <scope>NUCLEOTIDE SEQUENCE [LARGE SCALE GENOMIC DNA]</scope>
    <source>
        <strain evidence="2">cv. AL8/78</strain>
    </source>
</reference>
<dbReference type="GO" id="GO:0019509">
    <property type="term" value="P:L-methionine salvage from methylthioadenosine"/>
    <property type="evidence" value="ECO:0007669"/>
    <property type="project" value="TreeGrafter"/>
</dbReference>
<dbReference type="InterPro" id="IPR023214">
    <property type="entry name" value="HAD_sf"/>
</dbReference>